<comment type="caution">
    <text evidence="1">The sequence shown here is derived from an EMBL/GenBank/DDBJ whole genome shotgun (WGS) entry which is preliminary data.</text>
</comment>
<accession>A0AAX6FWP2</accession>
<organism evidence="1 3">
    <name type="scientific">Iris pallida</name>
    <name type="common">Sweet iris</name>
    <dbReference type="NCBI Taxonomy" id="29817"/>
    <lineage>
        <taxon>Eukaryota</taxon>
        <taxon>Viridiplantae</taxon>
        <taxon>Streptophyta</taxon>
        <taxon>Embryophyta</taxon>
        <taxon>Tracheophyta</taxon>
        <taxon>Spermatophyta</taxon>
        <taxon>Magnoliopsida</taxon>
        <taxon>Liliopsida</taxon>
        <taxon>Asparagales</taxon>
        <taxon>Iridaceae</taxon>
        <taxon>Iridoideae</taxon>
        <taxon>Irideae</taxon>
        <taxon>Iris</taxon>
    </lineage>
</organism>
<protein>
    <submittedName>
        <fullName evidence="1">Leucine-rich repeat extensin-like protein 3</fullName>
    </submittedName>
</protein>
<reference evidence="1" key="1">
    <citation type="journal article" date="2023" name="GigaByte">
        <title>Genome assembly of the bearded iris, Iris pallida Lam.</title>
        <authorList>
            <person name="Bruccoleri R.E."/>
            <person name="Oakeley E.J."/>
            <person name="Faust A.M.E."/>
            <person name="Altorfer M."/>
            <person name="Dessus-Babus S."/>
            <person name="Burckhardt D."/>
            <person name="Oertli M."/>
            <person name="Naumann U."/>
            <person name="Petersen F."/>
            <person name="Wong J."/>
        </authorList>
    </citation>
    <scope>NUCLEOTIDE SEQUENCE</scope>
    <source>
        <strain evidence="1">GSM-AAB239-AS_SAM_17_03QT</strain>
    </source>
</reference>
<dbReference type="AlphaFoldDB" id="A0AAX6FWP2"/>
<evidence type="ECO:0000313" key="2">
    <source>
        <dbReference type="EMBL" id="KAJ6823244.1"/>
    </source>
</evidence>
<gene>
    <name evidence="2" type="ORF">M6B38_384455</name>
    <name evidence="1" type="ORF">M6B38_395510</name>
</gene>
<dbReference type="EMBL" id="JANAVB010023289">
    <property type="protein sequence ID" value="KAJ6823244.1"/>
    <property type="molecule type" value="Genomic_DNA"/>
</dbReference>
<proteinExistence type="predicted"/>
<name>A0AAX6FWP2_IRIPA</name>
<evidence type="ECO:0000313" key="1">
    <source>
        <dbReference type="EMBL" id="KAJ6820812.1"/>
    </source>
</evidence>
<dbReference type="EMBL" id="JANAVB010025198">
    <property type="protein sequence ID" value="KAJ6820812.1"/>
    <property type="molecule type" value="Genomic_DNA"/>
</dbReference>
<sequence length="137" mass="15474">MSSTSSRAHALAASGVSIGISSELFLCGRNESISNFVERNRGMISRQLRSIDENFLIALIINRSRRTIQDEKISNHLIQGCQLIERSNRTRRDMFDTIALFKICIVHRHTIVLREFLTVVLATMSKKVAVVAAWVES</sequence>
<reference evidence="1" key="2">
    <citation type="submission" date="2023-04" db="EMBL/GenBank/DDBJ databases">
        <authorList>
            <person name="Bruccoleri R.E."/>
            <person name="Oakeley E.J."/>
            <person name="Faust A.-M."/>
            <person name="Dessus-Babus S."/>
            <person name="Altorfer M."/>
            <person name="Burckhardt D."/>
            <person name="Oertli M."/>
            <person name="Naumann U."/>
            <person name="Petersen F."/>
            <person name="Wong J."/>
        </authorList>
    </citation>
    <scope>NUCLEOTIDE SEQUENCE</scope>
    <source>
        <strain evidence="1">GSM-AAB239-AS_SAM_17_03QT</strain>
        <tissue evidence="1">Leaf</tissue>
    </source>
</reference>
<dbReference type="Proteomes" id="UP001140949">
    <property type="component" value="Unassembled WGS sequence"/>
</dbReference>
<keyword evidence="3" id="KW-1185">Reference proteome</keyword>
<evidence type="ECO:0000313" key="3">
    <source>
        <dbReference type="Proteomes" id="UP001140949"/>
    </source>
</evidence>